<reference evidence="5 6" key="1">
    <citation type="submission" date="2018-10" db="EMBL/GenBank/DDBJ databases">
        <title>Marmoricola sp. 4Q3S-7 whole genome shotgun sequence.</title>
        <authorList>
            <person name="Li F."/>
        </authorList>
    </citation>
    <scope>NUCLEOTIDE SEQUENCE [LARGE SCALE GENOMIC DNA]</scope>
    <source>
        <strain evidence="5 6">4Q3S-7</strain>
    </source>
</reference>
<evidence type="ECO:0000313" key="6">
    <source>
        <dbReference type="Proteomes" id="UP000281708"/>
    </source>
</evidence>
<keyword evidence="1" id="KW-0805">Transcription regulation</keyword>
<dbReference type="InterPro" id="IPR036390">
    <property type="entry name" value="WH_DNA-bd_sf"/>
</dbReference>
<dbReference type="Gene3D" id="1.10.10.10">
    <property type="entry name" value="Winged helix-like DNA-binding domain superfamily/Winged helix DNA-binding domain"/>
    <property type="match status" value="1"/>
</dbReference>
<sequence length="144" mass="15933">MQANQHEAVDALLDASRALVAVSARSIADSTSMTLPQFRMLVVLTDGPRRLVDLAAALDVVPSTAARMVDRLEEAGLVDRSIPPENRRETRLALTPAGKRIVTKISNRRRRDLTAVVERLTEEQTAELTRSMRLFADIAAELWS</sequence>
<dbReference type="SMART" id="SM00347">
    <property type="entry name" value="HTH_MARR"/>
    <property type="match status" value="1"/>
</dbReference>
<evidence type="ECO:0000256" key="3">
    <source>
        <dbReference type="ARBA" id="ARBA00023163"/>
    </source>
</evidence>
<dbReference type="PROSITE" id="PS01117">
    <property type="entry name" value="HTH_MARR_1"/>
    <property type="match status" value="1"/>
</dbReference>
<dbReference type="GO" id="GO:0006950">
    <property type="term" value="P:response to stress"/>
    <property type="evidence" value="ECO:0007669"/>
    <property type="project" value="TreeGrafter"/>
</dbReference>
<name>A0A3L8P2Q0_9ACTN</name>
<dbReference type="RefSeq" id="WP_121805340.1">
    <property type="nucleotide sequence ID" value="NZ_RDBE01000006.1"/>
</dbReference>
<organism evidence="5 6">
    <name type="scientific">Nocardioides mangrovicus</name>
    <dbReference type="NCBI Taxonomy" id="2478913"/>
    <lineage>
        <taxon>Bacteria</taxon>
        <taxon>Bacillati</taxon>
        <taxon>Actinomycetota</taxon>
        <taxon>Actinomycetes</taxon>
        <taxon>Propionibacteriales</taxon>
        <taxon>Nocardioidaceae</taxon>
        <taxon>Nocardioides</taxon>
    </lineage>
</organism>
<dbReference type="SUPFAM" id="SSF46785">
    <property type="entry name" value="Winged helix' DNA-binding domain"/>
    <property type="match status" value="1"/>
</dbReference>
<dbReference type="OrthoDB" id="3778086at2"/>
<protein>
    <submittedName>
        <fullName evidence="5">MarR family transcriptional regulator</fullName>
    </submittedName>
</protein>
<evidence type="ECO:0000259" key="4">
    <source>
        <dbReference type="PROSITE" id="PS50995"/>
    </source>
</evidence>
<dbReference type="AlphaFoldDB" id="A0A3L8P2Q0"/>
<evidence type="ECO:0000313" key="5">
    <source>
        <dbReference type="EMBL" id="RLV49575.1"/>
    </source>
</evidence>
<dbReference type="EMBL" id="RDBE01000006">
    <property type="protein sequence ID" value="RLV49575.1"/>
    <property type="molecule type" value="Genomic_DNA"/>
</dbReference>
<dbReference type="InterPro" id="IPR039422">
    <property type="entry name" value="MarR/SlyA-like"/>
</dbReference>
<feature type="domain" description="HTH marR-type" evidence="4">
    <location>
        <begin position="5"/>
        <end position="140"/>
    </location>
</feature>
<dbReference type="PROSITE" id="PS50995">
    <property type="entry name" value="HTH_MARR_2"/>
    <property type="match status" value="1"/>
</dbReference>
<dbReference type="Proteomes" id="UP000281708">
    <property type="component" value="Unassembled WGS sequence"/>
</dbReference>
<comment type="caution">
    <text evidence="5">The sequence shown here is derived from an EMBL/GenBank/DDBJ whole genome shotgun (WGS) entry which is preliminary data.</text>
</comment>
<dbReference type="Pfam" id="PF01047">
    <property type="entry name" value="MarR"/>
    <property type="match status" value="1"/>
</dbReference>
<keyword evidence="3" id="KW-0804">Transcription</keyword>
<dbReference type="GO" id="GO:0003700">
    <property type="term" value="F:DNA-binding transcription factor activity"/>
    <property type="evidence" value="ECO:0007669"/>
    <property type="project" value="InterPro"/>
</dbReference>
<evidence type="ECO:0000256" key="1">
    <source>
        <dbReference type="ARBA" id="ARBA00023015"/>
    </source>
</evidence>
<keyword evidence="2" id="KW-0238">DNA-binding</keyword>
<proteinExistence type="predicted"/>
<evidence type="ECO:0000256" key="2">
    <source>
        <dbReference type="ARBA" id="ARBA00023125"/>
    </source>
</evidence>
<dbReference type="PANTHER" id="PTHR33164">
    <property type="entry name" value="TRANSCRIPTIONAL REGULATOR, MARR FAMILY"/>
    <property type="match status" value="1"/>
</dbReference>
<dbReference type="InterPro" id="IPR036388">
    <property type="entry name" value="WH-like_DNA-bd_sf"/>
</dbReference>
<accession>A0A3L8P2Q0</accession>
<dbReference type="InterPro" id="IPR000835">
    <property type="entry name" value="HTH_MarR-typ"/>
</dbReference>
<dbReference type="PANTHER" id="PTHR33164:SF94">
    <property type="entry name" value="TRANSCRIPTIONAL REGULATORY PROTEIN-RELATED"/>
    <property type="match status" value="1"/>
</dbReference>
<dbReference type="GO" id="GO:0003677">
    <property type="term" value="F:DNA binding"/>
    <property type="evidence" value="ECO:0007669"/>
    <property type="project" value="UniProtKB-KW"/>
</dbReference>
<dbReference type="InterPro" id="IPR023187">
    <property type="entry name" value="Tscrpt_reg_MarR-type_CS"/>
</dbReference>
<keyword evidence="6" id="KW-1185">Reference proteome</keyword>
<gene>
    <name evidence="5" type="ORF">D9V37_06530</name>
</gene>
<dbReference type="PRINTS" id="PR00598">
    <property type="entry name" value="HTHMARR"/>
</dbReference>